<dbReference type="STRING" id="109895.A0A507EAU8"/>
<gene>
    <name evidence="8" type="ORF">PhCBS80983_g01784</name>
</gene>
<evidence type="ECO:0000256" key="5">
    <source>
        <dbReference type="ARBA" id="ARBA00023242"/>
    </source>
</evidence>
<feature type="domain" description="Metallo-beta-lactamase" evidence="7">
    <location>
        <begin position="321"/>
        <end position="456"/>
    </location>
</feature>
<dbReference type="SMART" id="SM00849">
    <property type="entry name" value="Lactamase_B"/>
    <property type="match status" value="1"/>
</dbReference>
<comment type="subcellular location">
    <subcellularLocation>
        <location evidence="1">Nucleus</location>
    </subcellularLocation>
</comment>
<keyword evidence="5" id="KW-0539">Nucleus</keyword>
<dbReference type="GO" id="GO:0005634">
    <property type="term" value="C:nucleus"/>
    <property type="evidence" value="ECO:0007669"/>
    <property type="project" value="UniProtKB-SubCell"/>
</dbReference>
<dbReference type="AlphaFoldDB" id="A0A507EAU8"/>
<dbReference type="InterPro" id="IPR001279">
    <property type="entry name" value="Metallo-B-lactamas"/>
</dbReference>
<dbReference type="InterPro" id="IPR011084">
    <property type="entry name" value="DRMBL"/>
</dbReference>
<proteinExistence type="inferred from homology"/>
<keyword evidence="9" id="KW-1185">Reference proteome</keyword>
<evidence type="ECO:0000256" key="6">
    <source>
        <dbReference type="SAM" id="MobiDB-lite"/>
    </source>
</evidence>
<comment type="caution">
    <text evidence="8">The sequence shown here is derived from an EMBL/GenBank/DDBJ whole genome shotgun (WGS) entry which is preliminary data.</text>
</comment>
<dbReference type="GO" id="GO:0036297">
    <property type="term" value="P:interstrand cross-link repair"/>
    <property type="evidence" value="ECO:0007669"/>
    <property type="project" value="TreeGrafter"/>
</dbReference>
<accession>A0A507EAU8</accession>
<evidence type="ECO:0000256" key="2">
    <source>
        <dbReference type="ARBA" id="ARBA00010304"/>
    </source>
</evidence>
<feature type="region of interest" description="Disordered" evidence="6">
    <location>
        <begin position="1"/>
        <end position="55"/>
    </location>
</feature>
<dbReference type="GO" id="GO:0035312">
    <property type="term" value="F:5'-3' DNA exonuclease activity"/>
    <property type="evidence" value="ECO:0007669"/>
    <property type="project" value="TreeGrafter"/>
</dbReference>
<dbReference type="Proteomes" id="UP000318582">
    <property type="component" value="Unassembled WGS sequence"/>
</dbReference>
<evidence type="ECO:0000313" key="9">
    <source>
        <dbReference type="Proteomes" id="UP000318582"/>
    </source>
</evidence>
<dbReference type="FunFam" id="3.60.15.10:FF:000010">
    <property type="entry name" value="DNA cross-link repair 1A"/>
    <property type="match status" value="1"/>
</dbReference>
<feature type="region of interest" description="Disordered" evidence="6">
    <location>
        <begin position="90"/>
        <end position="121"/>
    </location>
</feature>
<keyword evidence="4" id="KW-0234">DNA repair</keyword>
<keyword evidence="3" id="KW-0227">DNA damage</keyword>
<evidence type="ECO:0000313" key="8">
    <source>
        <dbReference type="EMBL" id="TPX60415.1"/>
    </source>
</evidence>
<comment type="similarity">
    <text evidence="2">Belongs to the DNA repair metallo-beta-lactamase (DRMBL) family.</text>
</comment>
<organism evidence="8 9">
    <name type="scientific">Powellomyces hirtus</name>
    <dbReference type="NCBI Taxonomy" id="109895"/>
    <lineage>
        <taxon>Eukaryota</taxon>
        <taxon>Fungi</taxon>
        <taxon>Fungi incertae sedis</taxon>
        <taxon>Chytridiomycota</taxon>
        <taxon>Chytridiomycota incertae sedis</taxon>
        <taxon>Chytridiomycetes</taxon>
        <taxon>Spizellomycetales</taxon>
        <taxon>Powellomycetaceae</taxon>
        <taxon>Powellomyces</taxon>
    </lineage>
</organism>
<dbReference type="Gene3D" id="3.60.15.10">
    <property type="entry name" value="Ribonuclease Z/Hydroxyacylglutathione hydrolase-like"/>
    <property type="match status" value="1"/>
</dbReference>
<dbReference type="GO" id="GO:0003684">
    <property type="term" value="F:damaged DNA binding"/>
    <property type="evidence" value="ECO:0007669"/>
    <property type="project" value="TreeGrafter"/>
</dbReference>
<dbReference type="Gene3D" id="3.40.50.12650">
    <property type="match status" value="1"/>
</dbReference>
<dbReference type="InterPro" id="IPR036866">
    <property type="entry name" value="RibonucZ/Hydroxyglut_hydro"/>
</dbReference>
<evidence type="ECO:0000256" key="4">
    <source>
        <dbReference type="ARBA" id="ARBA00023204"/>
    </source>
</evidence>
<reference evidence="8 9" key="1">
    <citation type="journal article" date="2019" name="Sci. Rep.">
        <title>Comparative genomics of chytrid fungi reveal insights into the obligate biotrophic and pathogenic lifestyle of Synchytrium endobioticum.</title>
        <authorList>
            <person name="van de Vossenberg B.T.L.H."/>
            <person name="Warris S."/>
            <person name="Nguyen H.D.T."/>
            <person name="van Gent-Pelzer M.P.E."/>
            <person name="Joly D.L."/>
            <person name="van de Geest H.C."/>
            <person name="Bonants P.J.M."/>
            <person name="Smith D.S."/>
            <person name="Levesque C.A."/>
            <person name="van der Lee T.A.J."/>
        </authorList>
    </citation>
    <scope>NUCLEOTIDE SEQUENCE [LARGE SCALE GENOMIC DNA]</scope>
    <source>
        <strain evidence="8 9">CBS 809.83</strain>
    </source>
</reference>
<evidence type="ECO:0000256" key="3">
    <source>
        <dbReference type="ARBA" id="ARBA00022763"/>
    </source>
</evidence>
<dbReference type="SUPFAM" id="SSF56281">
    <property type="entry name" value="Metallo-hydrolase/oxidoreductase"/>
    <property type="match status" value="1"/>
</dbReference>
<name>A0A507EAU8_9FUNG</name>
<dbReference type="CDD" id="cd16273">
    <property type="entry name" value="SNM1A-1C-like_MBL-fold"/>
    <property type="match status" value="1"/>
</dbReference>
<protein>
    <recommendedName>
        <fullName evidence="7">Metallo-beta-lactamase domain-containing protein</fullName>
    </recommendedName>
</protein>
<dbReference type="PANTHER" id="PTHR23240:SF6">
    <property type="entry name" value="DNA CROSS-LINK REPAIR 1A PROTEIN"/>
    <property type="match status" value="1"/>
</dbReference>
<sequence length="739" mass="80027">MQKRKEPPLQRTPSKTKKSSAQQTTTINDYFTAPRSNGCSPAGSEDASATDGGSSEAVKCPMCNVLLSGASAAKVNRHVNRCMDGLPIESEDEAKNSSSSVATKTTTPSQPSPPQQDENLTAESGAGTLKTEQEPNEHNAESVMDEVIMKENLAFDIVIKDESMHVEETVQFPNCTGTELSETAPDCGPVPLPSQTDIKPDLHLLESIVKEEVAVSHNAGDDDFSEYWGDDVELTESDIWDMEQDMSDQTNGVNLEKRADDPQSVEGPPASHLPQYYPARIIPAWTPPESVPETTGTIYWTPNNGNRSCPWYKKMPDTPFTVDAFSFGRIDGCLAYFLTHFHADHYGGLTRQFNHGPVYCSVVTGNLVARQLGVSEDYIVRLPMETPVVVMGVKVTLIDANHCPGAVLFLFELPNGKRYLHTGDFRAHPSHLTHPYLRTLAIHTIYLDTTYCAPAHRFPPQDSVIQAVADMCRRVRNGETVQTIVSGSEKKGGGAHADTEGPAGFLKRWIVLVGAYTIGKEKIFHSIAKALGSTIFVEATKRRVLKQLDDPDLMNLLSDDAKSASVHVVKMGALKAADVLPYIMGLGLTPEIVICIRPTGWTFRPTGGKASTVTDAVEESDQATHDAAAAALEAATAMSNYSVKSLRPMYTNIAFDPPAGSAENGVSRRRALLPVITLGVPYSEHSSFNELESFVKGVGTSVGRVVPTVGQSEAIKGWCDKWLADRKAAAAAAAAALKR</sequence>
<evidence type="ECO:0000259" key="7">
    <source>
        <dbReference type="SMART" id="SM00849"/>
    </source>
</evidence>
<dbReference type="Pfam" id="PF07522">
    <property type="entry name" value="DRMBL"/>
    <property type="match status" value="1"/>
</dbReference>
<dbReference type="EMBL" id="QEAQ01000015">
    <property type="protein sequence ID" value="TPX60415.1"/>
    <property type="molecule type" value="Genomic_DNA"/>
</dbReference>
<evidence type="ECO:0000256" key="1">
    <source>
        <dbReference type="ARBA" id="ARBA00004123"/>
    </source>
</evidence>
<dbReference type="GO" id="GO:0006303">
    <property type="term" value="P:double-strand break repair via nonhomologous end joining"/>
    <property type="evidence" value="ECO:0007669"/>
    <property type="project" value="TreeGrafter"/>
</dbReference>
<dbReference type="PANTHER" id="PTHR23240">
    <property type="entry name" value="DNA CROSS-LINK REPAIR PROTEIN PSO2/SNM1-RELATED"/>
    <property type="match status" value="1"/>
</dbReference>